<evidence type="ECO:0000256" key="4">
    <source>
        <dbReference type="SAM" id="Phobius"/>
    </source>
</evidence>
<feature type="transmembrane region" description="Helical" evidence="4">
    <location>
        <begin position="211"/>
        <end position="230"/>
    </location>
</feature>
<feature type="domain" description="Major facilitator superfamily (MFS) profile" evidence="5">
    <location>
        <begin position="16"/>
        <end position="387"/>
    </location>
</feature>
<evidence type="ECO:0000256" key="2">
    <source>
        <dbReference type="ARBA" id="ARBA00022989"/>
    </source>
</evidence>
<dbReference type="SUPFAM" id="SSF103473">
    <property type="entry name" value="MFS general substrate transporter"/>
    <property type="match status" value="1"/>
</dbReference>
<feature type="transmembrane region" description="Helical" evidence="4">
    <location>
        <begin position="242"/>
        <end position="262"/>
    </location>
</feature>
<dbReference type="PROSITE" id="PS50850">
    <property type="entry name" value="MFS"/>
    <property type="match status" value="1"/>
</dbReference>
<dbReference type="InterPro" id="IPR010645">
    <property type="entry name" value="MFS_4"/>
</dbReference>
<sequence length="394" mass="38946">MAGGSLRVQAARVSATLRPAFAGAAATASGNGLARFAFVPLFPAMVGAGWVDGGEAGMLGAAALLGYLIGTLLGRQAGRRIGVRGTLDLGMGLVVVALAACAWNGGVWWFLPWRTLAGVGGGLLMALAGPATQATVPAARRGTAGGVVIAGVGLGIAGGAVAVPALLQAGLPATWLGLAGLVLLLWAYAHPRWPDMPMGGAEAAAPPPARLLLATYGLHGAGMVPPMVYLADLAARGRGLGVGIGALLWFVFGLAGVAGGVLSGRVVDRLGGRPTLRLWLLIQALALALTLPPWPALVLPAAAAAGFAAVGVTAVTLGVSREMAGARATGLWVRCTAIFAVVQTLAGFALAALFAATGESHAAVFGLGFAASVAAALAAAALARQPPVRLAATR</sequence>
<keyword evidence="3 4" id="KW-0472">Membrane</keyword>
<dbReference type="PANTHER" id="PTHR23537">
    <property type="match status" value="1"/>
</dbReference>
<protein>
    <recommendedName>
        <fullName evidence="5">Major facilitator superfamily (MFS) profile domain-containing protein</fullName>
    </recommendedName>
</protein>
<evidence type="ECO:0000256" key="1">
    <source>
        <dbReference type="ARBA" id="ARBA00022692"/>
    </source>
</evidence>
<keyword evidence="7" id="KW-1185">Reference proteome</keyword>
<feature type="transmembrane region" description="Helical" evidence="4">
    <location>
        <begin position="297"/>
        <end position="319"/>
    </location>
</feature>
<dbReference type="PANTHER" id="PTHR23537:SF1">
    <property type="entry name" value="SUGAR TRANSPORTER"/>
    <property type="match status" value="1"/>
</dbReference>
<name>A0ABS1D6X7_9PROT</name>
<feature type="transmembrane region" description="Helical" evidence="4">
    <location>
        <begin position="111"/>
        <end position="132"/>
    </location>
</feature>
<feature type="transmembrane region" description="Helical" evidence="4">
    <location>
        <begin position="331"/>
        <end position="356"/>
    </location>
</feature>
<evidence type="ECO:0000313" key="7">
    <source>
        <dbReference type="Proteomes" id="UP000697995"/>
    </source>
</evidence>
<proteinExistence type="predicted"/>
<feature type="transmembrane region" description="Helical" evidence="4">
    <location>
        <begin position="86"/>
        <end position="105"/>
    </location>
</feature>
<dbReference type="InterPro" id="IPR036259">
    <property type="entry name" value="MFS_trans_sf"/>
</dbReference>
<evidence type="ECO:0000256" key="3">
    <source>
        <dbReference type="ARBA" id="ARBA00023136"/>
    </source>
</evidence>
<dbReference type="Proteomes" id="UP000697995">
    <property type="component" value="Unassembled WGS sequence"/>
</dbReference>
<comment type="caution">
    <text evidence="6">The sequence shown here is derived from an EMBL/GenBank/DDBJ whole genome shotgun (WGS) entry which is preliminary data.</text>
</comment>
<evidence type="ECO:0000259" key="5">
    <source>
        <dbReference type="PROSITE" id="PS50850"/>
    </source>
</evidence>
<keyword evidence="1 4" id="KW-0812">Transmembrane</keyword>
<feature type="transmembrane region" description="Helical" evidence="4">
    <location>
        <begin position="144"/>
        <end position="167"/>
    </location>
</feature>
<feature type="transmembrane region" description="Helical" evidence="4">
    <location>
        <begin position="274"/>
        <end position="291"/>
    </location>
</feature>
<feature type="transmembrane region" description="Helical" evidence="4">
    <location>
        <begin position="56"/>
        <end position="74"/>
    </location>
</feature>
<gene>
    <name evidence="6" type="ORF">CKO45_31230</name>
</gene>
<dbReference type="Gene3D" id="1.20.1250.20">
    <property type="entry name" value="MFS general substrate transporter like domains"/>
    <property type="match status" value="2"/>
</dbReference>
<dbReference type="Pfam" id="PF06779">
    <property type="entry name" value="MFS_4"/>
    <property type="match status" value="1"/>
</dbReference>
<dbReference type="InterPro" id="IPR020846">
    <property type="entry name" value="MFS_dom"/>
</dbReference>
<feature type="transmembrane region" description="Helical" evidence="4">
    <location>
        <begin position="173"/>
        <end position="190"/>
    </location>
</feature>
<evidence type="ECO:0000313" key="6">
    <source>
        <dbReference type="EMBL" id="MBK1662648.1"/>
    </source>
</evidence>
<organism evidence="6 7">
    <name type="scientific">Paracraurococcus ruber</name>
    <dbReference type="NCBI Taxonomy" id="77675"/>
    <lineage>
        <taxon>Bacteria</taxon>
        <taxon>Pseudomonadati</taxon>
        <taxon>Pseudomonadota</taxon>
        <taxon>Alphaproteobacteria</taxon>
        <taxon>Acetobacterales</taxon>
        <taxon>Roseomonadaceae</taxon>
        <taxon>Paracraurococcus</taxon>
    </lineage>
</organism>
<keyword evidence="2 4" id="KW-1133">Transmembrane helix</keyword>
<feature type="transmembrane region" description="Helical" evidence="4">
    <location>
        <begin position="21"/>
        <end position="44"/>
    </location>
</feature>
<dbReference type="EMBL" id="NRSG01000661">
    <property type="protein sequence ID" value="MBK1662648.1"/>
    <property type="molecule type" value="Genomic_DNA"/>
</dbReference>
<feature type="transmembrane region" description="Helical" evidence="4">
    <location>
        <begin position="362"/>
        <end position="383"/>
    </location>
</feature>
<accession>A0ABS1D6X7</accession>
<reference evidence="6 7" key="1">
    <citation type="journal article" date="2020" name="Microorganisms">
        <title>Osmotic Adaptation and Compatible Solute Biosynthesis of Phototrophic Bacteria as Revealed from Genome Analyses.</title>
        <authorList>
            <person name="Imhoff J.F."/>
            <person name="Rahn T."/>
            <person name="Kunzel S."/>
            <person name="Keller A."/>
            <person name="Neulinger S.C."/>
        </authorList>
    </citation>
    <scope>NUCLEOTIDE SEQUENCE [LARGE SCALE GENOMIC DNA]</scope>
    <source>
        <strain evidence="6 7">DSM 15382</strain>
    </source>
</reference>